<comment type="similarity">
    <text evidence="1 5">Belongs to the KptA/TPT1 family.</text>
</comment>
<dbReference type="Gene3D" id="3.20.170.30">
    <property type="match status" value="1"/>
</dbReference>
<dbReference type="GO" id="GO:0000215">
    <property type="term" value="F:tRNA 2'-phosphotransferase activity"/>
    <property type="evidence" value="ECO:0007669"/>
    <property type="project" value="TreeGrafter"/>
</dbReference>
<evidence type="ECO:0000256" key="1">
    <source>
        <dbReference type="ARBA" id="ARBA00009836"/>
    </source>
</evidence>
<evidence type="ECO:0000313" key="7">
    <source>
        <dbReference type="Proteomes" id="UP001139971"/>
    </source>
</evidence>
<dbReference type="AlphaFoldDB" id="A0A9X3YL45"/>
<dbReference type="Proteomes" id="UP001139971">
    <property type="component" value="Unassembled WGS sequence"/>
</dbReference>
<name>A0A9X3YL45_9GAMM</name>
<dbReference type="Gene3D" id="1.10.10.970">
    <property type="entry name" value="RNA 2'-phosphotransferase, Tpt1/KptA family, N-terminal domain"/>
    <property type="match status" value="1"/>
</dbReference>
<dbReference type="InterPro" id="IPR002745">
    <property type="entry name" value="Ptrans_KptA/Tpt1"/>
</dbReference>
<dbReference type="NCBIfam" id="NF002014">
    <property type="entry name" value="PRK00819.1-4"/>
    <property type="match status" value="1"/>
</dbReference>
<evidence type="ECO:0000256" key="2">
    <source>
        <dbReference type="ARBA" id="ARBA00022679"/>
    </source>
</evidence>
<gene>
    <name evidence="5" type="primary">kptA</name>
    <name evidence="6" type="ORF">OD750_009050</name>
</gene>
<proteinExistence type="inferred from homology"/>
<dbReference type="HAMAP" id="MF_00299">
    <property type="entry name" value="KptA"/>
    <property type="match status" value="1"/>
</dbReference>
<evidence type="ECO:0000256" key="3">
    <source>
        <dbReference type="ARBA" id="ARBA00023027"/>
    </source>
</evidence>
<reference evidence="6" key="1">
    <citation type="submission" date="2023-02" db="EMBL/GenBank/DDBJ databases">
        <title>Tahibacter soli sp. nov. isolated from soil.</title>
        <authorList>
            <person name="Baek J.H."/>
            <person name="Lee J.K."/>
            <person name="Choi D.G."/>
            <person name="Jeon C.O."/>
        </authorList>
    </citation>
    <scope>NUCLEOTIDE SEQUENCE</scope>
    <source>
        <strain evidence="6">BL</strain>
    </source>
</reference>
<dbReference type="SUPFAM" id="SSF56399">
    <property type="entry name" value="ADP-ribosylation"/>
    <property type="match status" value="1"/>
</dbReference>
<dbReference type="InterPro" id="IPR042080">
    <property type="entry name" value="RNA_2'-PTrans_N"/>
</dbReference>
<dbReference type="Pfam" id="PF01885">
    <property type="entry name" value="PTS_2-RNA"/>
    <property type="match status" value="1"/>
</dbReference>
<dbReference type="PANTHER" id="PTHR12684">
    <property type="entry name" value="PUTATIVE PHOSPHOTRANSFERASE"/>
    <property type="match status" value="1"/>
</dbReference>
<evidence type="ECO:0000256" key="5">
    <source>
        <dbReference type="HAMAP-Rule" id="MF_00299"/>
    </source>
</evidence>
<dbReference type="InterPro" id="IPR042081">
    <property type="entry name" value="RNA_2'-PTrans_C"/>
</dbReference>
<accession>A0A9X3YL45</accession>
<keyword evidence="2 5" id="KW-0808">Transferase</keyword>
<dbReference type="GO" id="GO:0006388">
    <property type="term" value="P:tRNA splicing, via endonucleolytic cleavage and ligation"/>
    <property type="evidence" value="ECO:0007669"/>
    <property type="project" value="UniProtKB-UniRule"/>
</dbReference>
<sequence length="181" mass="19137">MKPDLVKISKFLSYVLRHEPDAIGLDLDAQGWASVDELIAKAAAKGTPLDRDGIAAAVATNDKQRFALSPDGARIRANQGHSIAVDLALAPQTPPDVLYHGTATRFVDSIRRQGLVAGERQHVHLSADRATATNVGARHGVPIVLVVDARAMHGAGLAFARSDNGVWLTGAVPAQYLDIPA</sequence>
<dbReference type="EC" id="2.7.1.-" evidence="5"/>
<dbReference type="GO" id="GO:0003950">
    <property type="term" value="F:NAD+ poly-ADP-ribosyltransferase activity"/>
    <property type="evidence" value="ECO:0007669"/>
    <property type="project" value="InterPro"/>
</dbReference>
<dbReference type="PANTHER" id="PTHR12684:SF2">
    <property type="entry name" value="TRNA 2'-PHOSPHOTRANSFERASE 1"/>
    <property type="match status" value="1"/>
</dbReference>
<comment type="caution">
    <text evidence="6">The sequence shown here is derived from an EMBL/GenBank/DDBJ whole genome shotgun (WGS) entry which is preliminary data.</text>
</comment>
<protein>
    <recommendedName>
        <fullName evidence="5">Probable RNA 2'-phosphotransferase</fullName>
        <ecNumber evidence="5">2.7.1.-</ecNumber>
    </recommendedName>
</protein>
<dbReference type="RefSeq" id="WP_263544974.1">
    <property type="nucleotide sequence ID" value="NZ_JAOVZO020000014.1"/>
</dbReference>
<comment type="function">
    <text evidence="4 5">Removes the 2'-phosphate from RNA via an intermediate in which the phosphate is ADP-ribosylated by NAD followed by a presumed transesterification to release the RNA and generate ADP-ribose 1''-2''-cyclic phosphate (APPR&gt;P). May function as an ADP-ribosylase.</text>
</comment>
<dbReference type="EMBL" id="JAOVZO020000014">
    <property type="protein sequence ID" value="MDC8012693.1"/>
    <property type="molecule type" value="Genomic_DNA"/>
</dbReference>
<evidence type="ECO:0000256" key="4">
    <source>
        <dbReference type="ARBA" id="ARBA00025212"/>
    </source>
</evidence>
<dbReference type="InterPro" id="IPR022928">
    <property type="entry name" value="RNA_2'-PTrans_KptA"/>
</dbReference>
<keyword evidence="3 5" id="KW-0520">NAD</keyword>
<keyword evidence="7" id="KW-1185">Reference proteome</keyword>
<organism evidence="6 7">
    <name type="scientific">Tahibacter soli</name>
    <dbReference type="NCBI Taxonomy" id="2983605"/>
    <lineage>
        <taxon>Bacteria</taxon>
        <taxon>Pseudomonadati</taxon>
        <taxon>Pseudomonadota</taxon>
        <taxon>Gammaproteobacteria</taxon>
        <taxon>Lysobacterales</taxon>
        <taxon>Rhodanobacteraceae</taxon>
        <taxon>Tahibacter</taxon>
    </lineage>
</organism>
<evidence type="ECO:0000313" key="6">
    <source>
        <dbReference type="EMBL" id="MDC8012693.1"/>
    </source>
</evidence>